<dbReference type="AlphaFoldDB" id="A0A3A5H609"/>
<keyword evidence="3" id="KW-1185">Reference proteome</keyword>
<dbReference type="OrthoDB" id="3808368at2"/>
<reference evidence="3" key="1">
    <citation type="submission" date="2018-09" db="EMBL/GenBank/DDBJ databases">
        <authorList>
            <person name="Zhu H."/>
        </authorList>
    </citation>
    <scope>NUCLEOTIDE SEQUENCE [LARGE SCALE GENOMIC DNA]</scope>
    <source>
        <strain evidence="3">K1W22B-1</strain>
    </source>
</reference>
<evidence type="ECO:0000313" key="2">
    <source>
        <dbReference type="EMBL" id="RJS45982.1"/>
    </source>
</evidence>
<sequence length="195" mass="21687">MSKHHAFVLVGPSIPADDELIDELARRSEVLDEAALSLPKVTQADLFRSGVELLRRHKADGLRRSDVEGSWARVCRKAEKRKGDVLFGNAAYVAAEPAQISLLLDGLAGFRTHVVITAPRGTEGIDELIEPWTQAVKASRLHVLTLEEGDDLDTLLARIVELARDTRTADLERRIVKLKQKRGELKDKLQQIRAS</sequence>
<keyword evidence="1" id="KW-0175">Coiled coil</keyword>
<comment type="caution">
    <text evidence="2">The sequence shown here is derived from an EMBL/GenBank/DDBJ whole genome shotgun (WGS) entry which is preliminary data.</text>
</comment>
<evidence type="ECO:0000313" key="3">
    <source>
        <dbReference type="Proteomes" id="UP000276542"/>
    </source>
</evidence>
<dbReference type="Proteomes" id="UP000276542">
    <property type="component" value="Unassembled WGS sequence"/>
</dbReference>
<protein>
    <submittedName>
        <fullName evidence="2">Uncharacterized protein</fullName>
    </submittedName>
</protein>
<organism evidence="2 3">
    <name type="scientific">Nocardioides cavernaquae</name>
    <dbReference type="NCBI Taxonomy" id="2321396"/>
    <lineage>
        <taxon>Bacteria</taxon>
        <taxon>Bacillati</taxon>
        <taxon>Actinomycetota</taxon>
        <taxon>Actinomycetes</taxon>
        <taxon>Propionibacteriales</taxon>
        <taxon>Nocardioidaceae</taxon>
        <taxon>Nocardioides</taxon>
    </lineage>
</organism>
<accession>A0A3A5H609</accession>
<evidence type="ECO:0000256" key="1">
    <source>
        <dbReference type="SAM" id="Coils"/>
    </source>
</evidence>
<dbReference type="EMBL" id="QYRP01000002">
    <property type="protein sequence ID" value="RJS45982.1"/>
    <property type="molecule type" value="Genomic_DNA"/>
</dbReference>
<name>A0A3A5H609_9ACTN</name>
<dbReference type="RefSeq" id="WP_120059882.1">
    <property type="nucleotide sequence ID" value="NZ_QYRP01000002.1"/>
</dbReference>
<gene>
    <name evidence="2" type="ORF">D4739_06905</name>
</gene>
<feature type="coiled-coil region" evidence="1">
    <location>
        <begin position="168"/>
        <end position="195"/>
    </location>
</feature>
<proteinExistence type="predicted"/>